<accession>A0ABQ8K603</accession>
<dbReference type="EMBL" id="JADCUA010000021">
    <property type="protein sequence ID" value="KAH9832519.1"/>
    <property type="molecule type" value="Genomic_DNA"/>
</dbReference>
<dbReference type="GeneID" id="72005406"/>
<organism evidence="1 2">
    <name type="scientific">Rhodofomes roseus</name>
    <dbReference type="NCBI Taxonomy" id="34475"/>
    <lineage>
        <taxon>Eukaryota</taxon>
        <taxon>Fungi</taxon>
        <taxon>Dikarya</taxon>
        <taxon>Basidiomycota</taxon>
        <taxon>Agaricomycotina</taxon>
        <taxon>Agaricomycetes</taxon>
        <taxon>Polyporales</taxon>
        <taxon>Rhodofomes</taxon>
    </lineage>
</organism>
<comment type="caution">
    <text evidence="1">The sequence shown here is derived from an EMBL/GenBank/DDBJ whole genome shotgun (WGS) entry which is preliminary data.</text>
</comment>
<protein>
    <submittedName>
        <fullName evidence="1">Uncharacterized protein</fullName>
    </submittedName>
</protein>
<name>A0ABQ8K603_9APHY</name>
<sequence length="181" mass="19905">MASAIQASFPCATISSIRAAPAPCAAPCGFGRGSNRSQYSSISLHRSRRNSRRAALRNCDCHLSATSNSSSSWQIHTDSLCSRRAPINGPRLSGEHTSPSPTESSVLPYVGCWCRIPLWPSRYCAAERHRCPVNNEHAGSANYKDQWKTKYMCCYYAHQNSCDNPGSNSWQQRSPASRYGG</sequence>
<dbReference type="RefSeq" id="XP_047775437.1">
    <property type="nucleotide sequence ID" value="XM_047924674.1"/>
</dbReference>
<dbReference type="Proteomes" id="UP000814176">
    <property type="component" value="Unassembled WGS sequence"/>
</dbReference>
<evidence type="ECO:0000313" key="2">
    <source>
        <dbReference type="Proteomes" id="UP000814176"/>
    </source>
</evidence>
<keyword evidence="2" id="KW-1185">Reference proteome</keyword>
<proteinExistence type="predicted"/>
<reference evidence="1 2" key="1">
    <citation type="journal article" date="2021" name="Environ. Microbiol.">
        <title>Gene family expansions and transcriptome signatures uncover fungal adaptations to wood decay.</title>
        <authorList>
            <person name="Hage H."/>
            <person name="Miyauchi S."/>
            <person name="Viragh M."/>
            <person name="Drula E."/>
            <person name="Min B."/>
            <person name="Chaduli D."/>
            <person name="Navarro D."/>
            <person name="Favel A."/>
            <person name="Norest M."/>
            <person name="Lesage-Meessen L."/>
            <person name="Balint B."/>
            <person name="Merenyi Z."/>
            <person name="de Eugenio L."/>
            <person name="Morin E."/>
            <person name="Martinez A.T."/>
            <person name="Baldrian P."/>
            <person name="Stursova M."/>
            <person name="Martinez M.J."/>
            <person name="Novotny C."/>
            <person name="Magnuson J.K."/>
            <person name="Spatafora J.W."/>
            <person name="Maurice S."/>
            <person name="Pangilinan J."/>
            <person name="Andreopoulos W."/>
            <person name="LaButti K."/>
            <person name="Hundley H."/>
            <person name="Na H."/>
            <person name="Kuo A."/>
            <person name="Barry K."/>
            <person name="Lipzen A."/>
            <person name="Henrissat B."/>
            <person name="Riley R."/>
            <person name="Ahrendt S."/>
            <person name="Nagy L.G."/>
            <person name="Grigoriev I.V."/>
            <person name="Martin F."/>
            <person name="Rosso M.N."/>
        </authorList>
    </citation>
    <scope>NUCLEOTIDE SEQUENCE [LARGE SCALE GENOMIC DNA]</scope>
    <source>
        <strain evidence="1 2">CIRM-BRFM 1785</strain>
    </source>
</reference>
<gene>
    <name evidence="1" type="ORF">C8Q71DRAFT_776826</name>
</gene>
<evidence type="ECO:0000313" key="1">
    <source>
        <dbReference type="EMBL" id="KAH9832519.1"/>
    </source>
</evidence>